<evidence type="ECO:0000256" key="5">
    <source>
        <dbReference type="ARBA" id="ARBA00022801"/>
    </source>
</evidence>
<dbReference type="PANTHER" id="PTHR10030:SF37">
    <property type="entry name" value="ALPHA-L-FUCOSIDASE-RELATED"/>
    <property type="match status" value="1"/>
</dbReference>
<dbReference type="InterPro" id="IPR000933">
    <property type="entry name" value="Glyco_hydro_29"/>
</dbReference>
<dbReference type="SUPFAM" id="SSF51445">
    <property type="entry name" value="(Trans)glycosidases"/>
    <property type="match status" value="1"/>
</dbReference>
<dbReference type="InterPro" id="IPR057739">
    <property type="entry name" value="Glyco_hydro_29_N"/>
</dbReference>
<gene>
    <name evidence="10" type="ORF">SAMN05421504_101682</name>
</gene>
<keyword evidence="6" id="KW-0326">Glycosidase</keyword>
<dbReference type="Gene3D" id="3.20.20.80">
    <property type="entry name" value="Glycosidases"/>
    <property type="match status" value="1"/>
</dbReference>
<keyword evidence="5" id="KW-0378">Hydrolase</keyword>
<evidence type="ECO:0000256" key="8">
    <source>
        <dbReference type="SAM" id="MobiDB-lite"/>
    </source>
</evidence>
<evidence type="ECO:0000313" key="11">
    <source>
        <dbReference type="Proteomes" id="UP000199515"/>
    </source>
</evidence>
<dbReference type="AlphaFoldDB" id="A0A1H2TTV9"/>
<dbReference type="PRINTS" id="PR00741">
    <property type="entry name" value="GLHYDRLASE29"/>
</dbReference>
<comment type="function">
    <text evidence="1">Alpha-L-fucosidase is responsible for hydrolyzing the alpha-1,6-linked fucose joined to the reducing-end N-acetylglucosamine of the carbohydrate moieties of glycoproteins.</text>
</comment>
<dbReference type="InterPro" id="IPR016286">
    <property type="entry name" value="FUC_metazoa-typ"/>
</dbReference>
<keyword evidence="4" id="KW-0732">Signal</keyword>
<feature type="domain" description="Glycoside hydrolase family 29 N-terminal" evidence="9">
    <location>
        <begin position="7"/>
        <end position="318"/>
    </location>
</feature>
<dbReference type="Proteomes" id="UP000199515">
    <property type="component" value="Unassembled WGS sequence"/>
</dbReference>
<evidence type="ECO:0000256" key="1">
    <source>
        <dbReference type="ARBA" id="ARBA00004071"/>
    </source>
</evidence>
<sequence>MSSTDTTWFTHDRFGMFVHWGLYSLAARHEWVQNREKLTDEQYRVYFDHFEPDKYDPREWARAAKTAGMRYVVLTTKHHDGFCLWDSDLTDFSVKNTPYGKDLLGPFVEACRDEGLKVGFYHSLIDWHHPSFPIDGTHPRRDDAEYIAANKDRDIAEYQKYLHGQVRELLTRYGTIDYLFFDFSYEGREEWWGGKGADAWAAPELLKLVRELQPGILVNDRTGIPGDFITPEQYQPSGPMKRDGVPVIWEACQTLNGSWGYDRDNLDWKSPELLIRMLVDGVSKGGNLLLNVGPNGRGEIDPDARAVLAELGRWMDRHDRAIHGCGPSEFTAPSDTRFTQRGDRLYLHLFAWPLHHVHLPGLAGRVRYAQLLNDASEIEQVRIDPDRPAQNTRMGGQPEGTLTLRLPTRRPNTPVPVVELFLIPSAD</sequence>
<dbReference type="PIRSF" id="PIRSF001092">
    <property type="entry name" value="Alpha-L-fucosidase"/>
    <property type="match status" value="1"/>
</dbReference>
<evidence type="ECO:0000256" key="4">
    <source>
        <dbReference type="ARBA" id="ARBA00022729"/>
    </source>
</evidence>
<dbReference type="STRING" id="589385.SAMN05421504_101682"/>
<dbReference type="EMBL" id="FNON01000001">
    <property type="protein sequence ID" value="SDW47305.1"/>
    <property type="molecule type" value="Genomic_DNA"/>
</dbReference>
<dbReference type="GO" id="GO:0016139">
    <property type="term" value="P:glycoside catabolic process"/>
    <property type="evidence" value="ECO:0007669"/>
    <property type="project" value="TreeGrafter"/>
</dbReference>
<evidence type="ECO:0000256" key="6">
    <source>
        <dbReference type="ARBA" id="ARBA00023295"/>
    </source>
</evidence>
<dbReference type="PANTHER" id="PTHR10030">
    <property type="entry name" value="ALPHA-L-FUCOSIDASE"/>
    <property type="match status" value="1"/>
</dbReference>
<dbReference type="EC" id="3.2.1.51" evidence="3"/>
<feature type="site" description="May be important for catalysis" evidence="7">
    <location>
        <position position="252"/>
    </location>
</feature>
<name>A0A1H2TTV9_9PSEU</name>
<protein>
    <recommendedName>
        <fullName evidence="3">alpha-L-fucosidase</fullName>
        <ecNumber evidence="3">3.2.1.51</ecNumber>
    </recommendedName>
</protein>
<organism evidence="10 11">
    <name type="scientific">Amycolatopsis xylanica</name>
    <dbReference type="NCBI Taxonomy" id="589385"/>
    <lineage>
        <taxon>Bacteria</taxon>
        <taxon>Bacillati</taxon>
        <taxon>Actinomycetota</taxon>
        <taxon>Actinomycetes</taxon>
        <taxon>Pseudonocardiales</taxon>
        <taxon>Pseudonocardiaceae</taxon>
        <taxon>Amycolatopsis</taxon>
    </lineage>
</organism>
<dbReference type="SMART" id="SM00812">
    <property type="entry name" value="Alpha_L_fucos"/>
    <property type="match status" value="1"/>
</dbReference>
<evidence type="ECO:0000256" key="2">
    <source>
        <dbReference type="ARBA" id="ARBA00007951"/>
    </source>
</evidence>
<evidence type="ECO:0000256" key="7">
    <source>
        <dbReference type="PIRSR" id="PIRSR001092-1"/>
    </source>
</evidence>
<dbReference type="InterPro" id="IPR017853">
    <property type="entry name" value="GH"/>
</dbReference>
<proteinExistence type="inferred from homology"/>
<dbReference type="GO" id="GO:0005764">
    <property type="term" value="C:lysosome"/>
    <property type="evidence" value="ECO:0007669"/>
    <property type="project" value="TreeGrafter"/>
</dbReference>
<comment type="similarity">
    <text evidence="2">Belongs to the glycosyl hydrolase 29 family.</text>
</comment>
<dbReference type="GO" id="GO:0006004">
    <property type="term" value="P:fucose metabolic process"/>
    <property type="evidence" value="ECO:0007669"/>
    <property type="project" value="InterPro"/>
</dbReference>
<reference evidence="10 11" key="1">
    <citation type="submission" date="2016-10" db="EMBL/GenBank/DDBJ databases">
        <authorList>
            <person name="de Groot N.N."/>
        </authorList>
    </citation>
    <scope>NUCLEOTIDE SEQUENCE [LARGE SCALE GENOMIC DNA]</scope>
    <source>
        <strain evidence="10 11">CPCC 202699</strain>
    </source>
</reference>
<dbReference type="RefSeq" id="WP_091286425.1">
    <property type="nucleotide sequence ID" value="NZ_FNON01000001.1"/>
</dbReference>
<feature type="region of interest" description="Disordered" evidence="8">
    <location>
        <begin position="386"/>
        <end position="409"/>
    </location>
</feature>
<keyword evidence="11" id="KW-1185">Reference proteome</keyword>
<evidence type="ECO:0000256" key="3">
    <source>
        <dbReference type="ARBA" id="ARBA00012662"/>
    </source>
</evidence>
<accession>A0A1H2TTV9</accession>
<evidence type="ECO:0000313" key="10">
    <source>
        <dbReference type="EMBL" id="SDW47305.1"/>
    </source>
</evidence>
<dbReference type="OrthoDB" id="5526311at2"/>
<evidence type="ECO:0000259" key="9">
    <source>
        <dbReference type="Pfam" id="PF01120"/>
    </source>
</evidence>
<dbReference type="GO" id="GO:0004560">
    <property type="term" value="F:alpha-L-fucosidase activity"/>
    <property type="evidence" value="ECO:0007669"/>
    <property type="project" value="InterPro"/>
</dbReference>
<dbReference type="Pfam" id="PF01120">
    <property type="entry name" value="Alpha_L_fucos"/>
    <property type="match status" value="1"/>
</dbReference>